<feature type="domain" description="Microcystin LR degradation protein MlrC C-terminal" evidence="1">
    <location>
        <begin position="310"/>
        <end position="473"/>
    </location>
</feature>
<dbReference type="InterPro" id="IPR010799">
    <property type="entry name" value="MlrC_C"/>
</dbReference>
<dbReference type="Pfam" id="PF07171">
    <property type="entry name" value="MlrC_C"/>
    <property type="match status" value="1"/>
</dbReference>
<sequence length="489" mass="55165">MQKKIAIIEIQQETNSFSPVLTTLEDFKAAALGYGEDVLAISDIHSTKQIAGFLKAVRTYGKGQIGVVPVITAWSTSGGPVAMQVYQGFKAHVLTTLQQNPALDGIFLSMHGAMGVEGMRDPESDMLQAIRQVCGEQIPIGVAFDLHANVTAETVRQATFITAYRTNPHRDHFQTGFRTGKILIETIQGKVKPVMAFRKLRLLKGGGFTIDFLSPMRKIFQWMKMMEKKPDVLSISTFMVHIWLDDPELGWSTVVVTDGKRKLAEELAETLADMNWQVRHITHPQPVSPAMAIEKVKKSWFARLWGTTILCDVSDIVSAGAPGENTWLLQTIVQLAPHLRAYIPLRDAQMVEVAFDSKLHEEIEVRVGAKLDQVYNQPYTFKGEVIFKQHRQDTGKTAVLKNRGTHLILTERPVAAFFPKFFTELGLNVWKADIVVVKNLFPFRYFFLLYNRKTINVVSAGTTNLDVFQLTYRQISRPIYPLDKIESWK</sequence>
<evidence type="ECO:0000259" key="1">
    <source>
        <dbReference type="Pfam" id="PF07171"/>
    </source>
</evidence>
<accession>A0ABT8RBM2</accession>
<protein>
    <submittedName>
        <fullName evidence="3">M81 family metallopeptidase</fullName>
    </submittedName>
</protein>
<evidence type="ECO:0000313" key="3">
    <source>
        <dbReference type="EMBL" id="MDO1449507.1"/>
    </source>
</evidence>
<dbReference type="EMBL" id="JAUKPO010000019">
    <property type="protein sequence ID" value="MDO1449507.1"/>
    <property type="molecule type" value="Genomic_DNA"/>
</dbReference>
<reference evidence="3" key="1">
    <citation type="submission" date="2023-07" db="EMBL/GenBank/DDBJ databases">
        <title>The genome sequence of Rhodocytophaga aerolata KACC 12507.</title>
        <authorList>
            <person name="Zhang X."/>
        </authorList>
    </citation>
    <scope>NUCLEOTIDE SEQUENCE</scope>
    <source>
        <strain evidence="3">KACC 12507</strain>
    </source>
</reference>
<keyword evidence="4" id="KW-1185">Reference proteome</keyword>
<evidence type="ECO:0000259" key="2">
    <source>
        <dbReference type="Pfam" id="PF07364"/>
    </source>
</evidence>
<evidence type="ECO:0000313" key="4">
    <source>
        <dbReference type="Proteomes" id="UP001168528"/>
    </source>
</evidence>
<comment type="caution">
    <text evidence="3">The sequence shown here is derived from an EMBL/GenBank/DDBJ whole genome shotgun (WGS) entry which is preliminary data.</text>
</comment>
<dbReference type="InterPro" id="IPR015995">
    <property type="entry name" value="MlrC_N"/>
</dbReference>
<organism evidence="3 4">
    <name type="scientific">Rhodocytophaga aerolata</name>
    <dbReference type="NCBI Taxonomy" id="455078"/>
    <lineage>
        <taxon>Bacteria</taxon>
        <taxon>Pseudomonadati</taxon>
        <taxon>Bacteroidota</taxon>
        <taxon>Cytophagia</taxon>
        <taxon>Cytophagales</taxon>
        <taxon>Rhodocytophagaceae</taxon>
        <taxon>Rhodocytophaga</taxon>
    </lineage>
</organism>
<dbReference type="Pfam" id="PF07364">
    <property type="entry name" value="DUF1485"/>
    <property type="match status" value="1"/>
</dbReference>
<name>A0ABT8RBM2_9BACT</name>
<gene>
    <name evidence="3" type="ORF">Q0590_24740</name>
</gene>
<dbReference type="RefSeq" id="WP_302040311.1">
    <property type="nucleotide sequence ID" value="NZ_JAUKPO010000019.1"/>
</dbReference>
<proteinExistence type="predicted"/>
<feature type="domain" description="Microcystin LR degradation protein MlrC N-terminal" evidence="2">
    <location>
        <begin position="4"/>
        <end position="295"/>
    </location>
</feature>
<dbReference type="Proteomes" id="UP001168528">
    <property type="component" value="Unassembled WGS sequence"/>
</dbReference>